<organism evidence="5 6">
    <name type="scientific">Schistosoma haematobium</name>
    <name type="common">Blood fluke</name>
    <dbReference type="NCBI Taxonomy" id="6185"/>
    <lineage>
        <taxon>Eukaryota</taxon>
        <taxon>Metazoa</taxon>
        <taxon>Spiralia</taxon>
        <taxon>Lophotrochozoa</taxon>
        <taxon>Platyhelminthes</taxon>
        <taxon>Trematoda</taxon>
        <taxon>Digenea</taxon>
        <taxon>Strigeidida</taxon>
        <taxon>Schistosomatoidea</taxon>
        <taxon>Schistosomatidae</taxon>
        <taxon>Schistosoma</taxon>
    </lineage>
</organism>
<dbReference type="PROSITE" id="PS00141">
    <property type="entry name" value="ASP_PROTEASE"/>
    <property type="match status" value="1"/>
</dbReference>
<dbReference type="FunFam" id="2.40.70.10:FF:000130">
    <property type="entry name" value="Retrovirus-related Pol polyprotein from transposon opus-like Protein"/>
    <property type="match status" value="1"/>
</dbReference>
<name>A0A922LE20_SCHHA</name>
<reference evidence="5" key="2">
    <citation type="journal article" date="2019" name="Gigascience">
        <title>High-quality Schistosoma haematobium genome achieved by single-molecule and long-range sequencing.</title>
        <authorList>
            <person name="Stroehlein A.J."/>
            <person name="Korhonen P.K."/>
            <person name="Chong T.M."/>
            <person name="Lim Y.L."/>
            <person name="Chan K.G."/>
            <person name="Webster B."/>
            <person name="Rollinson D."/>
            <person name="Brindley P.J."/>
            <person name="Gasser R.B."/>
            <person name="Young N.D."/>
        </authorList>
    </citation>
    <scope>NUCLEOTIDE SEQUENCE</scope>
</reference>
<dbReference type="KEGG" id="shx:MS3_00002505"/>
<dbReference type="CDD" id="cd06094">
    <property type="entry name" value="RP_Saci_like"/>
    <property type="match status" value="1"/>
</dbReference>
<dbReference type="SUPFAM" id="SSF56672">
    <property type="entry name" value="DNA/RNA polymerases"/>
    <property type="match status" value="1"/>
</dbReference>
<dbReference type="InterPro" id="IPR055469">
    <property type="entry name" value="DUF7041"/>
</dbReference>
<dbReference type="AlphaFoldDB" id="A0A922LE20"/>
<dbReference type="Gene3D" id="2.40.70.10">
    <property type="entry name" value="Acid Proteases"/>
    <property type="match status" value="1"/>
</dbReference>
<keyword evidence="6" id="KW-1185">Reference proteome</keyword>
<evidence type="ECO:0000259" key="4">
    <source>
        <dbReference type="PROSITE" id="PS50175"/>
    </source>
</evidence>
<dbReference type="InterPro" id="IPR001995">
    <property type="entry name" value="Peptidase_A2_cat"/>
</dbReference>
<proteinExistence type="predicted"/>
<keyword evidence="1" id="KW-0378">Hydrolase</keyword>
<evidence type="ECO:0000256" key="2">
    <source>
        <dbReference type="SAM" id="Coils"/>
    </source>
</evidence>
<dbReference type="PANTHER" id="PTHR33327">
    <property type="entry name" value="ENDONUCLEASE"/>
    <property type="match status" value="1"/>
</dbReference>
<dbReference type="GO" id="GO:0004190">
    <property type="term" value="F:aspartic-type endopeptidase activity"/>
    <property type="evidence" value="ECO:0007669"/>
    <property type="project" value="InterPro"/>
</dbReference>
<keyword evidence="2" id="KW-0175">Coiled coil</keyword>
<dbReference type="InterPro" id="IPR021109">
    <property type="entry name" value="Peptidase_aspartic_dom_sf"/>
</dbReference>
<protein>
    <recommendedName>
        <fullName evidence="4">Peptidase A2 domain-containing protein</fullName>
    </recommendedName>
</protein>
<feature type="compositionally biased region" description="Low complexity" evidence="3">
    <location>
        <begin position="244"/>
        <end position="255"/>
    </location>
</feature>
<evidence type="ECO:0000313" key="5">
    <source>
        <dbReference type="EMBL" id="KAH9579095.1"/>
    </source>
</evidence>
<dbReference type="PROSITE" id="PS50175">
    <property type="entry name" value="ASP_PROT_RETROV"/>
    <property type="match status" value="1"/>
</dbReference>
<evidence type="ECO:0000256" key="3">
    <source>
        <dbReference type="SAM" id="MobiDB-lite"/>
    </source>
</evidence>
<dbReference type="EMBL" id="AMPZ03000012">
    <property type="protein sequence ID" value="KAH9579095.1"/>
    <property type="molecule type" value="Genomic_DNA"/>
</dbReference>
<sequence length="555" mass="62758">MYSSETEGISQDNISAELHALNLINVPPFSRLNPRIWFAQVEVQFQRRNIRSQASKYSFVLGLLPTEVASEVSDLIDNIPAPNPYDQLKQAIIQRTSLSDEKRLQQLLHHCELGDKPPSQLLRHMRQLAGPYKFDDAFLKEIWLQRLPTVVRQILCASSQTSDLESLANMADKILEVTPGTTPYVQAISETSNDKQTPTIASLTAELGELRAQHERTVASLENKLDALQLLISSFTSTRPRSCSRGSKNRNNSKGNKNDDNICWYHKKYGDKARKCVTSCKFFKSFSSPKRVNQTMVATNVSGRAPTRLFHVLVKTSGYKFLVDTGAEVSVIPVTLANKPIAKSGKYTLRAANKTEIKTFGEQFLTLDLGIRRNLTWVFIIADVRHPILGADFLSFYNLLVDVKRRKLIDSCTNLQIQGIQSDYHIHSIKIDTPGNDIFATILSKFPKITKPDYSENTVQHSVVHRIITKGQPTSARPRRLPPDKLNVAKAEFDHMMQLGMIRPSSSPWASPLHMVPKRDKDWRPCGDYRSLNNLTLPDHYPIPHLHDFSLTLHV</sequence>
<dbReference type="CTD" id="75576953"/>
<dbReference type="InterPro" id="IPR034132">
    <property type="entry name" value="RP_Saci-like"/>
</dbReference>
<dbReference type="GO" id="GO:0006508">
    <property type="term" value="P:proteolysis"/>
    <property type="evidence" value="ECO:0007669"/>
    <property type="project" value="InterPro"/>
</dbReference>
<dbReference type="OrthoDB" id="6239155at2759"/>
<dbReference type="RefSeq" id="XP_051064155.1">
    <property type="nucleotide sequence ID" value="XM_051210106.1"/>
</dbReference>
<reference evidence="5" key="1">
    <citation type="journal article" date="2012" name="Nat. Genet.">
        <title>Whole-genome sequence of Schistosoma haematobium.</title>
        <authorList>
            <person name="Young N.D."/>
            <person name="Jex A.R."/>
            <person name="Li B."/>
            <person name="Liu S."/>
            <person name="Yang L."/>
            <person name="Xiong Z."/>
            <person name="Li Y."/>
            <person name="Cantacessi C."/>
            <person name="Hall R.S."/>
            <person name="Xu X."/>
            <person name="Chen F."/>
            <person name="Wu X."/>
            <person name="Zerlotini A."/>
            <person name="Oliveira G."/>
            <person name="Hofmann A."/>
            <person name="Zhang G."/>
            <person name="Fang X."/>
            <person name="Kang Y."/>
            <person name="Campbell B.E."/>
            <person name="Loukas A."/>
            <person name="Ranganathan S."/>
            <person name="Rollinson D."/>
            <person name="Rinaldi G."/>
            <person name="Brindley P.J."/>
            <person name="Yang H."/>
            <person name="Wang J."/>
            <person name="Wang J."/>
            <person name="Gasser R.B."/>
        </authorList>
    </citation>
    <scope>NUCLEOTIDE SEQUENCE</scope>
</reference>
<evidence type="ECO:0000313" key="6">
    <source>
        <dbReference type="Proteomes" id="UP000471633"/>
    </source>
</evidence>
<evidence type="ECO:0000256" key="1">
    <source>
        <dbReference type="ARBA" id="ARBA00022801"/>
    </source>
</evidence>
<dbReference type="Gene3D" id="3.10.10.10">
    <property type="entry name" value="HIV Type 1 Reverse Transcriptase, subunit A, domain 1"/>
    <property type="match status" value="1"/>
</dbReference>
<comment type="caution">
    <text evidence="5">The sequence shown here is derived from an EMBL/GenBank/DDBJ whole genome shotgun (WGS) entry which is preliminary data.</text>
</comment>
<feature type="coiled-coil region" evidence="2">
    <location>
        <begin position="204"/>
        <end position="231"/>
    </location>
</feature>
<dbReference type="InterPro" id="IPR043502">
    <property type="entry name" value="DNA/RNA_pol_sf"/>
</dbReference>
<dbReference type="PANTHER" id="PTHR33327:SF3">
    <property type="entry name" value="RNA-DIRECTED DNA POLYMERASE"/>
    <property type="match status" value="1"/>
</dbReference>
<reference evidence="5" key="4">
    <citation type="journal article" date="2022" name="PLoS Pathog.">
        <title>Chromosome-level genome of Schistosoma haematobium underpins genome-wide explorations of molecular variation.</title>
        <authorList>
            <person name="Stroehlein A.J."/>
            <person name="Korhonen P.K."/>
            <person name="Lee V.V."/>
            <person name="Ralph S.A."/>
            <person name="Mentink-Kane M."/>
            <person name="You H."/>
            <person name="McManus D.P."/>
            <person name="Tchuente L.T."/>
            <person name="Stothard J.R."/>
            <person name="Kaur P."/>
            <person name="Dudchenko O."/>
            <person name="Aiden E.L."/>
            <person name="Yang B."/>
            <person name="Yang H."/>
            <person name="Emery A.M."/>
            <person name="Webster B.L."/>
            <person name="Brindley P.J."/>
            <person name="Rollinson D."/>
            <person name="Chang B.C.H."/>
            <person name="Gasser R.B."/>
            <person name="Young N.D."/>
        </authorList>
    </citation>
    <scope>NUCLEOTIDE SEQUENCE</scope>
</reference>
<accession>A0A922LE20</accession>
<reference evidence="5" key="3">
    <citation type="submission" date="2021-06" db="EMBL/GenBank/DDBJ databases">
        <title>Chromosome-level genome assembly for S. haematobium.</title>
        <authorList>
            <person name="Stroehlein A.J."/>
        </authorList>
    </citation>
    <scope>NUCLEOTIDE SEQUENCE</scope>
</reference>
<dbReference type="Proteomes" id="UP000471633">
    <property type="component" value="Unassembled WGS sequence"/>
</dbReference>
<dbReference type="SUPFAM" id="SSF50630">
    <property type="entry name" value="Acid proteases"/>
    <property type="match status" value="1"/>
</dbReference>
<dbReference type="Pfam" id="PF23055">
    <property type="entry name" value="DUF7041"/>
    <property type="match status" value="1"/>
</dbReference>
<feature type="region of interest" description="Disordered" evidence="3">
    <location>
        <begin position="238"/>
        <end position="257"/>
    </location>
</feature>
<dbReference type="InterPro" id="IPR001969">
    <property type="entry name" value="Aspartic_peptidase_AS"/>
</dbReference>
<dbReference type="GeneID" id="75576953"/>
<gene>
    <name evidence="5" type="ORF">MS3_00002505</name>
</gene>
<feature type="domain" description="Peptidase A2" evidence="4">
    <location>
        <begin position="319"/>
        <end position="333"/>
    </location>
</feature>